<organism evidence="1 2">
    <name type="scientific">Actinacidiphila polyblastidii</name>
    <dbReference type="NCBI Taxonomy" id="3110430"/>
    <lineage>
        <taxon>Bacteria</taxon>
        <taxon>Bacillati</taxon>
        <taxon>Actinomycetota</taxon>
        <taxon>Actinomycetes</taxon>
        <taxon>Kitasatosporales</taxon>
        <taxon>Streptomycetaceae</taxon>
        <taxon>Actinacidiphila</taxon>
    </lineage>
</organism>
<dbReference type="SMART" id="SM01101">
    <property type="entry name" value="CRISPR_assoc"/>
    <property type="match status" value="1"/>
</dbReference>
<dbReference type="Proteomes" id="UP001344658">
    <property type="component" value="Unassembled WGS sequence"/>
</dbReference>
<dbReference type="EMBL" id="JAZEWV010000012">
    <property type="protein sequence ID" value="MEE4543603.1"/>
    <property type="molecule type" value="Genomic_DNA"/>
</dbReference>
<evidence type="ECO:0000313" key="2">
    <source>
        <dbReference type="Proteomes" id="UP001344658"/>
    </source>
</evidence>
<reference evidence="1 2" key="1">
    <citation type="submission" date="2023-12" db="EMBL/GenBank/DDBJ databases">
        <title>Streptomyces sp. V4-01.</title>
        <authorList>
            <person name="Somphong A."/>
            <person name="Phongsopitanun W."/>
        </authorList>
    </citation>
    <scope>NUCLEOTIDE SEQUENCE [LARGE SCALE GENOMIC DNA]</scope>
    <source>
        <strain evidence="1 2">V4-01</strain>
    </source>
</reference>
<name>A0ABU7PCQ9_9ACTN</name>
<dbReference type="Gene3D" id="3.30.70.1210">
    <property type="entry name" value="Crispr-associated protein, domain 2"/>
    <property type="match status" value="1"/>
</dbReference>
<dbReference type="RefSeq" id="WP_330796209.1">
    <property type="nucleotide sequence ID" value="NZ_JAZEWV010000012.1"/>
</dbReference>
<protein>
    <submittedName>
        <fullName evidence="1">Type I-E CRISPR-associated protein Cas6/Cse3/CasE</fullName>
    </submittedName>
</protein>
<dbReference type="Pfam" id="PF08798">
    <property type="entry name" value="CRISPR_assoc"/>
    <property type="match status" value="1"/>
</dbReference>
<evidence type="ECO:0000313" key="1">
    <source>
        <dbReference type="EMBL" id="MEE4543603.1"/>
    </source>
</evidence>
<dbReference type="SUPFAM" id="SSF117987">
    <property type="entry name" value="CRISPR-associated protein"/>
    <property type="match status" value="2"/>
</dbReference>
<keyword evidence="2" id="KW-1185">Reference proteome</keyword>
<proteinExistence type="predicted"/>
<dbReference type="InterPro" id="IPR010179">
    <property type="entry name" value="CRISPR-assoc_prot_Cse3"/>
</dbReference>
<comment type="caution">
    <text evidence="1">The sequence shown here is derived from an EMBL/GenBank/DDBJ whole genome shotgun (WGS) entry which is preliminary data.</text>
</comment>
<gene>
    <name evidence="1" type="primary">cas6e</name>
    <name evidence="1" type="ORF">V2S66_16685</name>
</gene>
<dbReference type="CDD" id="cd09727">
    <property type="entry name" value="Cas6_I-E"/>
    <property type="match status" value="1"/>
</dbReference>
<dbReference type="Gene3D" id="3.30.70.1200">
    <property type="entry name" value="Crispr-associated protein, domain 1"/>
    <property type="match status" value="1"/>
</dbReference>
<dbReference type="NCBIfam" id="TIGR01907">
    <property type="entry name" value="casE_Cse3"/>
    <property type="match status" value="1"/>
</dbReference>
<accession>A0ABU7PCQ9</accession>
<sequence>MTVWLTRIIPDPRSRDARHDTEGTGAAVHLHRRLMALFPDGIGPDARAQLGVLFRSEDNPTGPQILLQSHHWPDPTRLPAAYGTALSRPLDPLLDALAGGLTIRYRCVASAVRKPGATTRELYDLPAVVALRGAPADEWWSRQAEAAGLKPLTVQSQPLDAVQGQRGTSGAAAHQRVRHARTQFDGTAAILDPDLLRAAITQGIGRGKAYGCGLLSIAPARASA</sequence>